<dbReference type="AlphaFoldDB" id="A0A329RR24"/>
<dbReference type="EMBL" id="RCMG01000327">
    <property type="protein sequence ID" value="KAG2856548.1"/>
    <property type="molecule type" value="Genomic_DNA"/>
</dbReference>
<organism evidence="6 7">
    <name type="scientific">Phytophthora cactorum</name>
    <dbReference type="NCBI Taxonomy" id="29920"/>
    <lineage>
        <taxon>Eukaryota</taxon>
        <taxon>Sar</taxon>
        <taxon>Stramenopiles</taxon>
        <taxon>Oomycota</taxon>
        <taxon>Peronosporomycetes</taxon>
        <taxon>Peronosporales</taxon>
        <taxon>Peronosporaceae</taxon>
        <taxon>Phytophthora</taxon>
    </lineage>
</organism>
<dbReference type="EMBL" id="MJFZ01000618">
    <property type="protein sequence ID" value="RAW26780.1"/>
    <property type="molecule type" value="Genomic_DNA"/>
</dbReference>
<evidence type="ECO:0000313" key="6">
    <source>
        <dbReference type="EMBL" id="RAW26780.1"/>
    </source>
</evidence>
<gene>
    <name evidence="6" type="ORF">PC110_g16820</name>
    <name evidence="1" type="ORF">PC113_g11462</name>
    <name evidence="2" type="ORF">PC115_g15439</name>
    <name evidence="3" type="ORF">PC117_g17034</name>
    <name evidence="4" type="ORF">PC118_g15863</name>
    <name evidence="5" type="ORF">PC129_g14239</name>
</gene>
<evidence type="ECO:0008006" key="8">
    <source>
        <dbReference type="Google" id="ProtNLM"/>
    </source>
</evidence>
<dbReference type="PANTHER" id="PTHR11439:SF491">
    <property type="entry name" value="INTEGRASE CATALYTIC DOMAIN-CONTAINING PROTEIN"/>
    <property type="match status" value="1"/>
</dbReference>
<dbReference type="EMBL" id="RCMK01000625">
    <property type="protein sequence ID" value="KAG2918588.1"/>
    <property type="molecule type" value="Genomic_DNA"/>
</dbReference>
<protein>
    <recommendedName>
        <fullName evidence="8">Reverse transcriptase Ty1/copia-type domain-containing protein</fullName>
    </recommendedName>
</protein>
<evidence type="ECO:0000313" key="5">
    <source>
        <dbReference type="EMBL" id="KAG3214870.1"/>
    </source>
</evidence>
<evidence type="ECO:0000313" key="1">
    <source>
        <dbReference type="EMBL" id="KAG2856548.1"/>
    </source>
</evidence>
<dbReference type="Proteomes" id="UP000735874">
    <property type="component" value="Unassembled WGS sequence"/>
</dbReference>
<evidence type="ECO:0000313" key="4">
    <source>
        <dbReference type="EMBL" id="KAG2972121.1"/>
    </source>
</evidence>
<reference evidence="6 7" key="1">
    <citation type="submission" date="2018-01" db="EMBL/GenBank/DDBJ databases">
        <title>Draft genome of the strawberry crown rot pathogen Phytophthora cactorum.</title>
        <authorList>
            <person name="Armitage A.D."/>
            <person name="Lysoe E."/>
            <person name="Nellist C.F."/>
            <person name="Harrison R.J."/>
            <person name="Brurberg M.B."/>
        </authorList>
    </citation>
    <scope>NUCLEOTIDE SEQUENCE [LARGE SCALE GENOMIC DNA]</scope>
    <source>
        <strain evidence="6 7">10300</strain>
    </source>
</reference>
<accession>A0A329RR24</accession>
<dbReference type="Proteomes" id="UP000760860">
    <property type="component" value="Unassembled WGS sequence"/>
</dbReference>
<dbReference type="OrthoDB" id="117958at2759"/>
<reference evidence="5" key="2">
    <citation type="submission" date="2018-05" db="EMBL/GenBank/DDBJ databases">
        <title>Effector identification in a new, highly contiguous assembly of the strawberry crown rot pathogen Phytophthora cactorum.</title>
        <authorList>
            <person name="Armitage A.D."/>
            <person name="Nellist C.F."/>
            <person name="Bates H."/>
            <person name="Vickerstaff R.J."/>
            <person name="Harrison R.J."/>
        </authorList>
    </citation>
    <scope>NUCLEOTIDE SEQUENCE</scope>
    <source>
        <strain evidence="1">15-7</strain>
        <strain evidence="2">4032</strain>
        <strain evidence="3">4040</strain>
        <strain evidence="4">P415</strain>
        <strain evidence="5">P421</strain>
    </source>
</reference>
<dbReference type="EMBL" id="RCMI01000629">
    <property type="protein sequence ID" value="KAG2903017.1"/>
    <property type="molecule type" value="Genomic_DNA"/>
</dbReference>
<dbReference type="EMBL" id="RCMV01000602">
    <property type="protein sequence ID" value="KAG3214870.1"/>
    <property type="molecule type" value="Genomic_DNA"/>
</dbReference>
<dbReference type="EMBL" id="RCML01000632">
    <property type="protein sequence ID" value="KAG2972121.1"/>
    <property type="molecule type" value="Genomic_DNA"/>
</dbReference>
<sequence>MFSQLNEDYGIKDQGILDTYLGVQVEHGDGSMKIHQAQYCEQILEKFGFDEAHPSRIPMETNLRLMVNDTDTATRKQEPANGKAFPYRELVGSLMYLATCTRPDLAFAVGQLSRYVQCPTQQHIGAAKRVLRYLVGTKTQGIMYTRDVREQQSSTLLIDGFCDSDWENDPDTRKSVTGYVHCLAGGAISWASRCQSIVAQSTAEAEYVAACEACMEGQGLRNVLIEVFPEMKTQLRQCIDNQAAFVMATNPTYSRRTRHIELRWHYVRDQIAKKTVELWKVKTDDNPSDMMTKTLASERFEALGKMIGLTKDHVPKKLSSEGAC</sequence>
<evidence type="ECO:0000313" key="2">
    <source>
        <dbReference type="EMBL" id="KAG2903017.1"/>
    </source>
</evidence>
<evidence type="ECO:0000313" key="3">
    <source>
        <dbReference type="EMBL" id="KAG2918588.1"/>
    </source>
</evidence>
<proteinExistence type="predicted"/>
<evidence type="ECO:0000313" key="7">
    <source>
        <dbReference type="Proteomes" id="UP000251314"/>
    </source>
</evidence>
<comment type="caution">
    <text evidence="6">The sequence shown here is derived from an EMBL/GenBank/DDBJ whole genome shotgun (WGS) entry which is preliminary data.</text>
</comment>
<dbReference type="Proteomes" id="UP000736787">
    <property type="component" value="Unassembled WGS sequence"/>
</dbReference>
<dbReference type="STRING" id="29920.A0A329RR24"/>
<dbReference type="VEuPathDB" id="FungiDB:PC110_g16820"/>
<dbReference type="CDD" id="cd09272">
    <property type="entry name" value="RNase_HI_RT_Ty1"/>
    <property type="match status" value="1"/>
</dbReference>
<dbReference type="Proteomes" id="UP000251314">
    <property type="component" value="Unassembled WGS sequence"/>
</dbReference>
<dbReference type="PANTHER" id="PTHR11439">
    <property type="entry name" value="GAG-POL-RELATED RETROTRANSPOSON"/>
    <property type="match status" value="1"/>
</dbReference>
<dbReference type="Proteomes" id="UP000774804">
    <property type="component" value="Unassembled WGS sequence"/>
</dbReference>
<name>A0A329RR24_9STRA</name>
<keyword evidence="7" id="KW-1185">Reference proteome</keyword>
<dbReference type="Proteomes" id="UP000697107">
    <property type="component" value="Unassembled WGS sequence"/>
</dbReference>